<dbReference type="Proteomes" id="UP000215896">
    <property type="component" value="Unassembled WGS sequence"/>
</dbReference>
<evidence type="ECO:0000313" key="1">
    <source>
        <dbReference type="EMBL" id="OYO13618.1"/>
    </source>
</evidence>
<protein>
    <recommendedName>
        <fullName evidence="3">DUF2848 domain-containing protein</fullName>
    </recommendedName>
</protein>
<evidence type="ECO:0008006" key="3">
    <source>
        <dbReference type="Google" id="ProtNLM"/>
    </source>
</evidence>
<reference evidence="1 2" key="1">
    <citation type="submission" date="2017-07" db="EMBL/GenBank/DDBJ databases">
        <title>Draft whole genome sequences of clinical Proprionibacteriaceae strains.</title>
        <authorList>
            <person name="Bernier A.-M."/>
            <person name="Bernard K."/>
            <person name="Domingo M.-C."/>
        </authorList>
    </citation>
    <scope>NUCLEOTIDE SEQUENCE [LARGE SCALE GENOMIC DNA]</scope>
    <source>
        <strain evidence="1 2">NML 030167</strain>
    </source>
</reference>
<organism evidence="1 2">
    <name type="scientific">Enemella evansiae</name>
    <dbReference type="NCBI Taxonomy" id="2016499"/>
    <lineage>
        <taxon>Bacteria</taxon>
        <taxon>Bacillati</taxon>
        <taxon>Actinomycetota</taxon>
        <taxon>Actinomycetes</taxon>
        <taxon>Propionibacteriales</taxon>
        <taxon>Propionibacteriaceae</taxon>
        <taxon>Enemella</taxon>
    </lineage>
</organism>
<dbReference type="EMBL" id="NMVO01000013">
    <property type="protein sequence ID" value="OYO13618.1"/>
    <property type="molecule type" value="Genomic_DNA"/>
</dbReference>
<keyword evidence="2" id="KW-1185">Reference proteome</keyword>
<evidence type="ECO:0000313" key="2">
    <source>
        <dbReference type="Proteomes" id="UP000215896"/>
    </source>
</evidence>
<dbReference type="OrthoDB" id="9792678at2"/>
<dbReference type="InterPro" id="IPR036663">
    <property type="entry name" value="Fumarylacetoacetase_C_sf"/>
</dbReference>
<dbReference type="RefSeq" id="WP_094405710.1">
    <property type="nucleotide sequence ID" value="NZ_NMVO01000013.1"/>
</dbReference>
<dbReference type="AlphaFoldDB" id="A0A255GCK1"/>
<dbReference type="InterPro" id="IPR021269">
    <property type="entry name" value="DUF2848"/>
</dbReference>
<gene>
    <name evidence="1" type="ORF">CGZ94_11690</name>
</gene>
<dbReference type="Pfam" id="PF11010">
    <property type="entry name" value="DUF2848"/>
    <property type="match status" value="1"/>
</dbReference>
<name>A0A255GCK1_9ACTN</name>
<dbReference type="SUPFAM" id="SSF56529">
    <property type="entry name" value="FAH"/>
    <property type="match status" value="1"/>
</dbReference>
<sequence>MTTLSFTLPDGSTRRVEVRRTLNAGYAGRDTAAVQAHIDELAELGVPGPSTVPTLYPISPYLAQQVDLVEVQHARTSGEAEWALVIADDGEVLLTAACDHTDRALEVHGVAWSKNASPDVLADRAWSLRDVRDHLDQISLRAWVTHGEGSEELISDGSCADLLTPDHWLGVLAERGLAEPGTVLMSGTVLMIEGVDQFADRWRVELADPVTGGTIEVAYAIRVLPEPIE</sequence>
<accession>A0A4R6LM72</accession>
<proteinExistence type="predicted"/>
<dbReference type="GO" id="GO:0003824">
    <property type="term" value="F:catalytic activity"/>
    <property type="evidence" value="ECO:0007669"/>
    <property type="project" value="InterPro"/>
</dbReference>
<accession>A0A255GCK1</accession>
<comment type="caution">
    <text evidence="1">The sequence shown here is derived from an EMBL/GenBank/DDBJ whole genome shotgun (WGS) entry which is preliminary data.</text>
</comment>